<accession>A0A4U0Q5S8</accession>
<reference evidence="2 3" key="1">
    <citation type="submission" date="2019-04" db="EMBL/GenBank/DDBJ databases">
        <title>Chitiniphilus eburnea sp. nov., a novel chitinolytic bacterium isolated from aquaculture sludge.</title>
        <authorList>
            <person name="Sheng M."/>
        </authorList>
    </citation>
    <scope>NUCLEOTIDE SEQUENCE [LARGE SCALE GENOMIC DNA]</scope>
    <source>
        <strain evidence="2 3">HX-2-15</strain>
    </source>
</reference>
<dbReference type="EMBL" id="SUMF01000004">
    <property type="protein sequence ID" value="TJZ75532.1"/>
    <property type="molecule type" value="Genomic_DNA"/>
</dbReference>
<protein>
    <recommendedName>
        <fullName evidence="4">Phosphate/phosphite/phosphonate ABC transporter substrate-binding protein</fullName>
    </recommendedName>
</protein>
<dbReference type="AlphaFoldDB" id="A0A4U0Q5S8"/>
<dbReference type="OrthoDB" id="5318791at2"/>
<dbReference type="Gene3D" id="3.40.190.10">
    <property type="entry name" value="Periplasmic binding protein-like II"/>
    <property type="match status" value="2"/>
</dbReference>
<name>A0A4U0Q5S8_9NEIS</name>
<sequence>MTYTPAMPRIAFTAFLLFSMLSAHAEIVLGLVANRGVEETRLDWQPIADDLGQALNQPVRVVATKDEAELLASFQRGEIDVLRGSSKLALSAVEGGKGDIFARLALTGRLTEYRSLLLVRRDGPPSLDALLSQRQQWRYASGNPGSTAGYLIPQYHAFVRNNVLPERFFRSVTVGNAEDNFRALVDRRVDVAVSNSDDLPKLAEKYPRDYQQLRVLWQSPPFSYDPLVIRRDLSAATRSRIVAFFLDYGRTGPQATRAKEKLYWADQLDGFLPATNRQLREVTDLQLYDALFRLALMPELDASQRQTREKVLYRRYDQLTALLGGAR</sequence>
<feature type="chain" id="PRO_5020662411" description="Phosphate/phosphite/phosphonate ABC transporter substrate-binding protein" evidence="1">
    <location>
        <begin position="26"/>
        <end position="327"/>
    </location>
</feature>
<keyword evidence="3" id="KW-1185">Reference proteome</keyword>
<evidence type="ECO:0008006" key="4">
    <source>
        <dbReference type="Google" id="ProtNLM"/>
    </source>
</evidence>
<keyword evidence="1" id="KW-0732">Signal</keyword>
<dbReference type="Pfam" id="PF12974">
    <property type="entry name" value="Phosphonate-bd"/>
    <property type="match status" value="1"/>
</dbReference>
<evidence type="ECO:0000313" key="3">
    <source>
        <dbReference type="Proteomes" id="UP000310016"/>
    </source>
</evidence>
<dbReference type="SUPFAM" id="SSF53850">
    <property type="entry name" value="Periplasmic binding protein-like II"/>
    <property type="match status" value="1"/>
</dbReference>
<evidence type="ECO:0000313" key="2">
    <source>
        <dbReference type="EMBL" id="TJZ75532.1"/>
    </source>
</evidence>
<organism evidence="2 3">
    <name type="scientific">Chitiniphilus eburneus</name>
    <dbReference type="NCBI Taxonomy" id="2571148"/>
    <lineage>
        <taxon>Bacteria</taxon>
        <taxon>Pseudomonadati</taxon>
        <taxon>Pseudomonadota</taxon>
        <taxon>Betaproteobacteria</taxon>
        <taxon>Neisseriales</taxon>
        <taxon>Chitinibacteraceae</taxon>
        <taxon>Chitiniphilus</taxon>
    </lineage>
</organism>
<comment type="caution">
    <text evidence="2">The sequence shown here is derived from an EMBL/GenBank/DDBJ whole genome shotgun (WGS) entry which is preliminary data.</text>
</comment>
<proteinExistence type="predicted"/>
<evidence type="ECO:0000256" key="1">
    <source>
        <dbReference type="SAM" id="SignalP"/>
    </source>
</evidence>
<dbReference type="RefSeq" id="WP_136772445.1">
    <property type="nucleotide sequence ID" value="NZ_CP156074.1"/>
</dbReference>
<gene>
    <name evidence="2" type="ORF">FAZ21_06350</name>
</gene>
<dbReference type="Proteomes" id="UP000310016">
    <property type="component" value="Unassembled WGS sequence"/>
</dbReference>
<dbReference type="PANTHER" id="PTHR35841:SF1">
    <property type="entry name" value="PHOSPHONATES-BINDING PERIPLASMIC PROTEIN"/>
    <property type="match status" value="1"/>
</dbReference>
<dbReference type="PANTHER" id="PTHR35841">
    <property type="entry name" value="PHOSPHONATES-BINDING PERIPLASMIC PROTEIN"/>
    <property type="match status" value="1"/>
</dbReference>
<feature type="signal peptide" evidence="1">
    <location>
        <begin position="1"/>
        <end position="25"/>
    </location>
</feature>